<comment type="caution">
    <text evidence="1">The sequence shown here is derived from an EMBL/GenBank/DDBJ whole genome shotgun (WGS) entry which is preliminary data.</text>
</comment>
<keyword evidence="2" id="KW-1185">Reference proteome</keyword>
<accession>A0A2A5KYX5</accession>
<dbReference type="EMBL" id="NXDM01000003">
    <property type="protein sequence ID" value="PCK82284.1"/>
    <property type="molecule type" value="Genomic_DNA"/>
</dbReference>
<organism evidence="1 2">
    <name type="scientific">Rhizobium sophoriradicis</name>
    <dbReference type="NCBI Taxonomy" id="1535245"/>
    <lineage>
        <taxon>Bacteria</taxon>
        <taxon>Pseudomonadati</taxon>
        <taxon>Pseudomonadota</taxon>
        <taxon>Alphaproteobacteria</taxon>
        <taxon>Hyphomicrobiales</taxon>
        <taxon>Rhizobiaceae</taxon>
        <taxon>Rhizobium/Agrobacterium group</taxon>
        <taxon>Rhizobium</taxon>
    </lineage>
</organism>
<evidence type="ECO:0000313" key="1">
    <source>
        <dbReference type="EMBL" id="PCK82284.1"/>
    </source>
</evidence>
<sequence length="76" mass="8106">MGGEAVRVVCWDKTPPQPLPTRGRGYGAALLRSDFTAIANIRDVNEDGSTREPSPLWGGLGGVFSFSSTSLQEDLP</sequence>
<dbReference type="Proteomes" id="UP000218807">
    <property type="component" value="Unassembled WGS sequence"/>
</dbReference>
<name>A0A2A5KYX5_9HYPH</name>
<proteinExistence type="predicted"/>
<evidence type="ECO:0000313" key="2">
    <source>
        <dbReference type="Proteomes" id="UP000218807"/>
    </source>
</evidence>
<protein>
    <submittedName>
        <fullName evidence="1">Uncharacterized protein</fullName>
    </submittedName>
</protein>
<dbReference type="AlphaFoldDB" id="A0A2A5KYX5"/>
<reference evidence="1 2" key="1">
    <citation type="submission" date="2017-09" db="EMBL/GenBank/DDBJ databases">
        <title>Comparative genomics of rhizobia isolated from Phaseolus vulgaris in China.</title>
        <authorList>
            <person name="Tong W."/>
        </authorList>
    </citation>
    <scope>NUCLEOTIDE SEQUENCE [LARGE SCALE GENOMIC DNA]</scope>
    <source>
        <strain evidence="1 2">L101</strain>
    </source>
</reference>
<gene>
    <name evidence="1" type="ORF">CPT34_04955</name>
</gene>